<dbReference type="Proteomes" id="UP000322234">
    <property type="component" value="Unassembled WGS sequence"/>
</dbReference>
<accession>A0A6B0R4H1</accession>
<comment type="caution">
    <text evidence="1">The sequence shown here is derived from an EMBL/GenBank/DDBJ whole genome shotgun (WGS) entry which is preliminary data.</text>
</comment>
<proteinExistence type="predicted"/>
<evidence type="ECO:0000313" key="1">
    <source>
        <dbReference type="EMBL" id="MXQ84192.1"/>
    </source>
</evidence>
<dbReference type="AlphaFoldDB" id="A0A6B0R4H1"/>
<organism evidence="1 2">
    <name type="scientific">Bos mutus</name>
    <name type="common">wild yak</name>
    <dbReference type="NCBI Taxonomy" id="72004"/>
    <lineage>
        <taxon>Eukaryota</taxon>
        <taxon>Metazoa</taxon>
        <taxon>Chordata</taxon>
        <taxon>Craniata</taxon>
        <taxon>Vertebrata</taxon>
        <taxon>Euteleostomi</taxon>
        <taxon>Mammalia</taxon>
        <taxon>Eutheria</taxon>
        <taxon>Laurasiatheria</taxon>
        <taxon>Artiodactyla</taxon>
        <taxon>Ruminantia</taxon>
        <taxon>Pecora</taxon>
        <taxon>Bovidae</taxon>
        <taxon>Bovinae</taxon>
        <taxon>Bos</taxon>
    </lineage>
</organism>
<dbReference type="EMBL" id="VBQZ03000020">
    <property type="protein sequence ID" value="MXQ84192.1"/>
    <property type="molecule type" value="Genomic_DNA"/>
</dbReference>
<gene>
    <name evidence="1" type="ORF">E5288_WYG014162</name>
</gene>
<protein>
    <submittedName>
        <fullName evidence="1">Uncharacterized protein</fullName>
    </submittedName>
</protein>
<reference evidence="1" key="1">
    <citation type="submission" date="2019-10" db="EMBL/GenBank/DDBJ databases">
        <title>The sequence and de novo assembly of the wild yak genome.</title>
        <authorList>
            <person name="Liu Y."/>
        </authorList>
    </citation>
    <scope>NUCLEOTIDE SEQUENCE [LARGE SCALE GENOMIC DNA]</scope>
    <source>
        <strain evidence="1">WY2019</strain>
    </source>
</reference>
<evidence type="ECO:0000313" key="2">
    <source>
        <dbReference type="Proteomes" id="UP000322234"/>
    </source>
</evidence>
<sequence length="112" mass="12434">MPSARVLHLDIPIIKEVMAKRKILPSHTIEFHGLMPRGKTGGGNHAVKGADWEERELPTRYVCGVIYLIERPCTWVSSISVSAVFRDYSLLAGFVIASATGPLQMELLVLFQ</sequence>
<name>A0A6B0R4H1_9CETA</name>
<keyword evidence="2" id="KW-1185">Reference proteome</keyword>